<dbReference type="AlphaFoldDB" id="A0A1I8B3Q4"/>
<accession>A0A1I8B3Q4</accession>
<feature type="domain" description="PUL" evidence="4">
    <location>
        <begin position="171"/>
        <end position="448"/>
    </location>
</feature>
<reference evidence="6" key="1">
    <citation type="submission" date="2016-11" db="UniProtKB">
        <authorList>
            <consortium name="WormBaseParasite"/>
        </authorList>
    </citation>
    <scope>IDENTIFICATION</scope>
</reference>
<dbReference type="GO" id="GO:0010992">
    <property type="term" value="P:ubiquitin recycling"/>
    <property type="evidence" value="ECO:0007669"/>
    <property type="project" value="TreeGrafter"/>
</dbReference>
<dbReference type="Gene3D" id="1.25.10.10">
    <property type="entry name" value="Leucine-rich Repeat Variant"/>
    <property type="match status" value="1"/>
</dbReference>
<dbReference type="PANTHER" id="PTHR19849:SF0">
    <property type="entry name" value="PHOSPHOLIPASE A-2-ACTIVATING PROTEIN"/>
    <property type="match status" value="1"/>
</dbReference>
<dbReference type="GO" id="GO:0005634">
    <property type="term" value="C:nucleus"/>
    <property type="evidence" value="ECO:0007669"/>
    <property type="project" value="TreeGrafter"/>
</dbReference>
<dbReference type="GO" id="GO:0043130">
    <property type="term" value="F:ubiquitin binding"/>
    <property type="evidence" value="ECO:0007669"/>
    <property type="project" value="TreeGrafter"/>
</dbReference>
<proteinExistence type="predicted"/>
<keyword evidence="3" id="KW-0677">Repeat</keyword>
<dbReference type="SUPFAM" id="SSF48371">
    <property type="entry name" value="ARM repeat"/>
    <property type="match status" value="1"/>
</dbReference>
<dbReference type="InterPro" id="IPR011989">
    <property type="entry name" value="ARM-like"/>
</dbReference>
<dbReference type="WBParaSite" id="MhA1_Contig1318.frz3.gene3">
    <property type="protein sequence ID" value="MhA1_Contig1318.frz3.gene3"/>
    <property type="gene ID" value="MhA1_Contig1318.frz3.gene3"/>
</dbReference>
<evidence type="ECO:0000259" key="4">
    <source>
        <dbReference type="PROSITE" id="PS51396"/>
    </source>
</evidence>
<keyword evidence="1" id="KW-0963">Cytoplasm</keyword>
<keyword evidence="2" id="KW-0853">WD repeat</keyword>
<dbReference type="GO" id="GO:0005737">
    <property type="term" value="C:cytoplasm"/>
    <property type="evidence" value="ECO:0007669"/>
    <property type="project" value="TreeGrafter"/>
</dbReference>
<evidence type="ECO:0000256" key="3">
    <source>
        <dbReference type="ARBA" id="ARBA00022737"/>
    </source>
</evidence>
<dbReference type="InterPro" id="IPR015943">
    <property type="entry name" value="WD40/YVTN_repeat-like_dom_sf"/>
</dbReference>
<name>A0A1I8B3Q4_MELHA</name>
<dbReference type="Pfam" id="PF08324">
    <property type="entry name" value="PUL"/>
    <property type="match status" value="1"/>
</dbReference>
<dbReference type="Gene3D" id="2.130.10.10">
    <property type="entry name" value="YVTN repeat-like/Quinoprotein amine dehydrogenase"/>
    <property type="match status" value="1"/>
</dbReference>
<dbReference type="InterPro" id="IPR016024">
    <property type="entry name" value="ARM-type_fold"/>
</dbReference>
<dbReference type="GO" id="GO:0043161">
    <property type="term" value="P:proteasome-mediated ubiquitin-dependent protein catabolic process"/>
    <property type="evidence" value="ECO:0007669"/>
    <property type="project" value="TreeGrafter"/>
</dbReference>
<dbReference type="Proteomes" id="UP000095281">
    <property type="component" value="Unplaced"/>
</dbReference>
<evidence type="ECO:0000256" key="1">
    <source>
        <dbReference type="ARBA" id="ARBA00022490"/>
    </source>
</evidence>
<evidence type="ECO:0000313" key="5">
    <source>
        <dbReference type="Proteomes" id="UP000095281"/>
    </source>
</evidence>
<sequence length="452" mass="50034">MSLLHIPSQADFLISAGEGGCIDIWKLEVDASLVHKFSMKVPVQSIWSISAMRNGDFAIASSSGMVLIFTADPTRRAPDDIQEFFYSSQYEELSLKEKETQAAKDPTFDMSRFSTQNDNKPANDGFFRQVVSEEIGNATDFQDPITGSGRYVPGSSSVKPIAIDKKRPRNNFVPLEDFYTFGREGVSQKVLTCLKDMNLNLFKPLKMSEDEICSAAQILKESDFDITECHIVALEKALEWPVESSVPALDVFRIALLHPKLNEIFCSLKPVLGNPPKGQSTLAHLLSLLTDNSPDPVRILSCRALANAASHNYGREMLLSATSAFSSSVPEQLYSAKQALQISSATALANFASILLKNSEAKSNVTELGPREDILRSIISVLKKENIYSNFSIIALFRILQTIIMLMWGESTLIYLAIEHDFSSILKQLKDGVSDDDIKCLIRDVEGMIMAI</sequence>
<evidence type="ECO:0000256" key="2">
    <source>
        <dbReference type="ARBA" id="ARBA00022574"/>
    </source>
</evidence>
<dbReference type="PANTHER" id="PTHR19849">
    <property type="entry name" value="PHOSPHOLIPASE A-2-ACTIVATING PROTEIN"/>
    <property type="match status" value="1"/>
</dbReference>
<dbReference type="InterPro" id="IPR013535">
    <property type="entry name" value="PUL_dom"/>
</dbReference>
<dbReference type="PROSITE" id="PS51396">
    <property type="entry name" value="PUL"/>
    <property type="match status" value="1"/>
</dbReference>
<organism evidence="5 6">
    <name type="scientific">Meloidogyne hapla</name>
    <name type="common">Root-knot nematode worm</name>
    <dbReference type="NCBI Taxonomy" id="6305"/>
    <lineage>
        <taxon>Eukaryota</taxon>
        <taxon>Metazoa</taxon>
        <taxon>Ecdysozoa</taxon>
        <taxon>Nematoda</taxon>
        <taxon>Chromadorea</taxon>
        <taxon>Rhabditida</taxon>
        <taxon>Tylenchina</taxon>
        <taxon>Tylenchomorpha</taxon>
        <taxon>Tylenchoidea</taxon>
        <taxon>Meloidogynidae</taxon>
        <taxon>Meloidogyninae</taxon>
        <taxon>Meloidogyne</taxon>
    </lineage>
</organism>
<evidence type="ECO:0000313" key="6">
    <source>
        <dbReference type="WBParaSite" id="MhA1_Contig1318.frz3.gene3"/>
    </source>
</evidence>
<protein>
    <submittedName>
        <fullName evidence="6">PUL domain-containing protein</fullName>
    </submittedName>
</protein>
<keyword evidence="5" id="KW-1185">Reference proteome</keyword>